<dbReference type="PANTHER" id="PTHR31069:SF12">
    <property type="entry name" value="TRANSCRIPTION FACTOR DOMAIN-CONTAINING PROTEIN"/>
    <property type="match status" value="1"/>
</dbReference>
<name>G8Y2C9_PICSO</name>
<dbReference type="GO" id="GO:0008270">
    <property type="term" value="F:zinc ion binding"/>
    <property type="evidence" value="ECO:0007669"/>
    <property type="project" value="InterPro"/>
</dbReference>
<feature type="compositionally biased region" description="Basic and acidic residues" evidence="6">
    <location>
        <begin position="410"/>
        <end position="431"/>
    </location>
</feature>
<dbReference type="GO" id="GO:0000981">
    <property type="term" value="F:DNA-binding transcription factor activity, RNA polymerase II-specific"/>
    <property type="evidence" value="ECO:0007669"/>
    <property type="project" value="InterPro"/>
</dbReference>
<dbReference type="Gene3D" id="4.10.240.10">
    <property type="entry name" value="Zn(2)-C6 fungal-type DNA-binding domain"/>
    <property type="match status" value="1"/>
</dbReference>
<feature type="region of interest" description="Disordered" evidence="6">
    <location>
        <begin position="240"/>
        <end position="261"/>
    </location>
</feature>
<keyword evidence="1" id="KW-0479">Metal-binding</keyword>
<dbReference type="SUPFAM" id="SSF57701">
    <property type="entry name" value="Zn2/Cys6 DNA-binding domain"/>
    <property type="match status" value="1"/>
</dbReference>
<reference evidence="8 9" key="1">
    <citation type="journal article" date="2012" name="G3 (Bethesda)">
        <title>Pichia sorbitophila, an interspecies yeast hybrid reveals early steps of genome resolution following polyploidization.</title>
        <authorList>
            <person name="Leh Louis V."/>
            <person name="Despons L."/>
            <person name="Friedrich A."/>
            <person name="Martin T."/>
            <person name="Durrens P."/>
            <person name="Casaregola S."/>
            <person name="Neuveglise C."/>
            <person name="Fairhead C."/>
            <person name="Marck C."/>
            <person name="Cruz J.A."/>
            <person name="Straub M.L."/>
            <person name="Kugler V."/>
            <person name="Sacerdot C."/>
            <person name="Uzunov Z."/>
            <person name="Thierry A."/>
            <person name="Weiss S."/>
            <person name="Bleykasten C."/>
            <person name="De Montigny J."/>
            <person name="Jacques N."/>
            <person name="Jung P."/>
            <person name="Lemaire M."/>
            <person name="Mallet S."/>
            <person name="Morel G."/>
            <person name="Richard G.F."/>
            <person name="Sarkar A."/>
            <person name="Savel G."/>
            <person name="Schacherer J."/>
            <person name="Seret M.L."/>
            <person name="Talla E."/>
            <person name="Samson G."/>
            <person name="Jubin C."/>
            <person name="Poulain J."/>
            <person name="Vacherie B."/>
            <person name="Barbe V."/>
            <person name="Pelletier E."/>
            <person name="Sherman D.J."/>
            <person name="Westhof E."/>
            <person name="Weissenbach J."/>
            <person name="Baret P.V."/>
            <person name="Wincker P."/>
            <person name="Gaillardin C."/>
            <person name="Dujon B."/>
            <person name="Souciet J.L."/>
        </authorList>
    </citation>
    <scope>NUCLEOTIDE SEQUENCE [LARGE SCALE GENOMIC DNA]</scope>
    <source>
        <strain evidence="9">ATCC MYA-4447 / BCRC 22081 / CBS 7064 / NBRC 10061 / NRRL Y-12695</strain>
    </source>
</reference>
<evidence type="ECO:0000256" key="5">
    <source>
        <dbReference type="ARBA" id="ARBA00023242"/>
    </source>
</evidence>
<evidence type="ECO:0000256" key="1">
    <source>
        <dbReference type="ARBA" id="ARBA00022723"/>
    </source>
</evidence>
<accession>G8Y2C9</accession>
<dbReference type="GO" id="GO:0000978">
    <property type="term" value="F:RNA polymerase II cis-regulatory region sequence-specific DNA binding"/>
    <property type="evidence" value="ECO:0007669"/>
    <property type="project" value="TreeGrafter"/>
</dbReference>
<keyword evidence="3" id="KW-0238">DNA-binding</keyword>
<evidence type="ECO:0000256" key="2">
    <source>
        <dbReference type="ARBA" id="ARBA00023015"/>
    </source>
</evidence>
<protein>
    <submittedName>
        <fullName evidence="8">Piso0_005582 protein</fullName>
    </submittedName>
</protein>
<dbReference type="PANTHER" id="PTHR31069">
    <property type="entry name" value="OLEATE-ACTIVATED TRANSCRIPTION FACTOR 1-RELATED"/>
    <property type="match status" value="1"/>
</dbReference>
<dbReference type="HOGENOM" id="CLU_266182_0_0_1"/>
<feature type="compositionally biased region" description="Acidic residues" evidence="6">
    <location>
        <begin position="432"/>
        <end position="456"/>
    </location>
</feature>
<evidence type="ECO:0000256" key="4">
    <source>
        <dbReference type="ARBA" id="ARBA00023163"/>
    </source>
</evidence>
<dbReference type="SMART" id="SM00906">
    <property type="entry name" value="Fungal_trans"/>
    <property type="match status" value="1"/>
</dbReference>
<dbReference type="STRING" id="559304.G8Y2C9"/>
<keyword evidence="2" id="KW-0805">Transcription regulation</keyword>
<evidence type="ECO:0000256" key="3">
    <source>
        <dbReference type="ARBA" id="ARBA00023125"/>
    </source>
</evidence>
<dbReference type="CDD" id="cd00067">
    <property type="entry name" value="GAL4"/>
    <property type="match status" value="1"/>
</dbReference>
<dbReference type="GO" id="GO:0045944">
    <property type="term" value="P:positive regulation of transcription by RNA polymerase II"/>
    <property type="evidence" value="ECO:0007669"/>
    <property type="project" value="TreeGrafter"/>
</dbReference>
<dbReference type="OMA" id="MINDVTH"/>
<evidence type="ECO:0000256" key="6">
    <source>
        <dbReference type="SAM" id="MobiDB-lite"/>
    </source>
</evidence>
<feature type="region of interest" description="Disordered" evidence="6">
    <location>
        <begin position="377"/>
        <end position="456"/>
    </location>
</feature>
<feature type="compositionally biased region" description="Basic and acidic residues" evidence="6">
    <location>
        <begin position="387"/>
        <end position="402"/>
    </location>
</feature>
<dbReference type="GO" id="GO:0006351">
    <property type="term" value="P:DNA-templated transcription"/>
    <property type="evidence" value="ECO:0007669"/>
    <property type="project" value="InterPro"/>
</dbReference>
<dbReference type="InterPro" id="IPR007219">
    <property type="entry name" value="XnlR_reg_dom"/>
</dbReference>
<dbReference type="InterPro" id="IPR050675">
    <property type="entry name" value="OAF3"/>
</dbReference>
<gene>
    <name evidence="8" type="primary">Piso0_005582</name>
    <name evidence="8" type="ORF">GNLVRS01_PISO0M17832g</name>
</gene>
<sequence>MVSPQRKRNRIPTSCSVCRKRKSRCDKVRPVCGTCRKKSIVHLCYYESDKPNKNGSPVNGSLIPDGVGPMPVNANNYPNVYAATSGGANQNFASEYKGTHGASAEPYVYNGAIREPKENEMAPEVPVNTNRPILSTGPPVRQPQYASPPPPFPQFQQLPAQNFNTNPTPAQQSSFYAYQPPYAPPQVPALPAQQMPRQSPIMISPGALAPDREMSQLAPQSLPQQVPNIPHGDVNAMNSYATSVSDPGSFHSSSRYDSDGTQKNVAYTYSTKPSALPPTRYLDVTGGSQESIEGLVSIPLGPHLVLKLNPTDETDSFSSASLSLLVDGPYWQQQGPLSFIGLLKSDRFLKFLRQHATSIFKTGEMSHFIKRKVLKKGKGGSNDVDIGQEHNASHSLSEEQRNSELIYGDAEPKEKVGSDAHRKTNNDREEPYDSNELDTDEDDEDEQENDEEGFGSDDDVILTKIRASKNAAGRPDRKIKKRKVPYTFFPGFKSFGSSRGLRTDYYEVVKKSALAVLPKKQTIKILSERFFKYVCPFVSVIDDVLYRLDLEHLLLNENQSETEEYCNKIRINNLSDLTSTGITLLVVLLGYMSLHHNNEIYNGINDTEVEIMNDMRRCSIKEYIYVVEMCIPDELMTRKSSFKIIQLLSLCYFYRQVAPDDSNGLGGTDSQILLGTIIRHAYSIGLNRDPKKYYSDEHVTRKERLVWTWRKLWHYIIKTDANEAITSGMALMVPELATSDVQLPLREDSSESLKKTCCFMTEVHASYRKLCKIITDLQSKPKVVDILTSASELESQFVNFFGEDFFKSYICKPSHTNEDLSKDSEQHEESHLKVMKFIQFIQLRTHLSCIYHKIAISYEGSHAGTDEGRGGRVETALFKFYFKSVIEMLYIISYCLDSSVKIFGRNYDYILTAVAERCMIKIHMFLASSFIRILHHQKVLSIKVSEGCESKAHNSEKLDAIEKLLGTVLSEADLFVGNFDKLSSKYINSYRVNVMSYFILKKIMEDPDVFLDQTLNEDKSYREGTNALDYFSAKEVEQLQKLCDEYAYPAQNDGMHLEVKNENGSEEQGFSPLSGLNLVNIMKKIGSKIEATSHYIHNKNNDVLDSSVLDVFNWMPDPDSFTIQNKDLLSLFELYANPGQQS</sequence>
<dbReference type="PROSITE" id="PS50048">
    <property type="entry name" value="ZN2_CY6_FUNGAL_2"/>
    <property type="match status" value="1"/>
</dbReference>
<dbReference type="Pfam" id="PF00172">
    <property type="entry name" value="Zn_clus"/>
    <property type="match status" value="1"/>
</dbReference>
<dbReference type="GO" id="GO:0005634">
    <property type="term" value="C:nucleus"/>
    <property type="evidence" value="ECO:0007669"/>
    <property type="project" value="TreeGrafter"/>
</dbReference>
<dbReference type="InParanoid" id="G8Y2C9"/>
<dbReference type="SMART" id="SM00066">
    <property type="entry name" value="GAL4"/>
    <property type="match status" value="1"/>
</dbReference>
<keyword evidence="4" id="KW-0804">Transcription</keyword>
<dbReference type="CDD" id="cd12148">
    <property type="entry name" value="fungal_TF_MHR"/>
    <property type="match status" value="1"/>
</dbReference>
<dbReference type="eggNOG" id="ENOG502SD6I">
    <property type="taxonomic scope" value="Eukaryota"/>
</dbReference>
<dbReference type="Proteomes" id="UP000005222">
    <property type="component" value="Chromosome M"/>
</dbReference>
<feature type="domain" description="Zn(2)-C6 fungal-type" evidence="7">
    <location>
        <begin position="14"/>
        <end position="46"/>
    </location>
</feature>
<dbReference type="EMBL" id="FO082047">
    <property type="protein sequence ID" value="CCE85940.1"/>
    <property type="molecule type" value="Genomic_DNA"/>
</dbReference>
<evidence type="ECO:0000313" key="9">
    <source>
        <dbReference type="Proteomes" id="UP000005222"/>
    </source>
</evidence>
<proteinExistence type="predicted"/>
<dbReference type="OrthoDB" id="4337792at2759"/>
<keyword evidence="9" id="KW-1185">Reference proteome</keyword>
<evidence type="ECO:0000259" key="7">
    <source>
        <dbReference type="PROSITE" id="PS50048"/>
    </source>
</evidence>
<dbReference type="InterPro" id="IPR036864">
    <property type="entry name" value="Zn2-C6_fun-type_DNA-bd_sf"/>
</dbReference>
<feature type="compositionally biased region" description="Polar residues" evidence="6">
    <location>
        <begin position="240"/>
        <end position="253"/>
    </location>
</feature>
<dbReference type="InterPro" id="IPR001138">
    <property type="entry name" value="Zn2Cys6_DnaBD"/>
</dbReference>
<organism evidence="8 9">
    <name type="scientific">Pichia sorbitophila (strain ATCC MYA-4447 / BCRC 22081 / CBS 7064 / NBRC 10061 / NRRL Y-12695)</name>
    <name type="common">Hybrid yeast</name>
    <dbReference type="NCBI Taxonomy" id="559304"/>
    <lineage>
        <taxon>Eukaryota</taxon>
        <taxon>Fungi</taxon>
        <taxon>Dikarya</taxon>
        <taxon>Ascomycota</taxon>
        <taxon>Saccharomycotina</taxon>
        <taxon>Pichiomycetes</taxon>
        <taxon>Debaryomycetaceae</taxon>
        <taxon>Millerozyma</taxon>
    </lineage>
</organism>
<keyword evidence="5" id="KW-0539">Nucleus</keyword>
<dbReference type="AlphaFoldDB" id="G8Y2C9"/>
<evidence type="ECO:0000313" key="8">
    <source>
        <dbReference type="EMBL" id="CCE85940.1"/>
    </source>
</evidence>
<dbReference type="PROSITE" id="PS00463">
    <property type="entry name" value="ZN2_CY6_FUNGAL_1"/>
    <property type="match status" value="1"/>
</dbReference>